<keyword evidence="1" id="KW-0472">Membrane</keyword>
<accession>A0A238YLD2</accession>
<gene>
    <name evidence="2" type="ORF">SAMN06265376_102185</name>
</gene>
<keyword evidence="3" id="KW-1185">Reference proteome</keyword>
<organism evidence="2 3">
    <name type="scientific">Dokdonia pacifica</name>
    <dbReference type="NCBI Taxonomy" id="1627892"/>
    <lineage>
        <taxon>Bacteria</taxon>
        <taxon>Pseudomonadati</taxon>
        <taxon>Bacteroidota</taxon>
        <taxon>Flavobacteriia</taxon>
        <taxon>Flavobacteriales</taxon>
        <taxon>Flavobacteriaceae</taxon>
        <taxon>Dokdonia</taxon>
    </lineage>
</organism>
<dbReference type="AlphaFoldDB" id="A0A238YLD2"/>
<protein>
    <recommendedName>
        <fullName evidence="4">Membrane protein involved in the export of O-antigen and teichoic acid</fullName>
    </recommendedName>
</protein>
<dbReference type="OrthoDB" id="1412183at2"/>
<evidence type="ECO:0000313" key="2">
    <source>
        <dbReference type="EMBL" id="SNR72066.1"/>
    </source>
</evidence>
<evidence type="ECO:0008006" key="4">
    <source>
        <dbReference type="Google" id="ProtNLM"/>
    </source>
</evidence>
<feature type="transmembrane region" description="Helical" evidence="1">
    <location>
        <begin position="274"/>
        <end position="297"/>
    </location>
</feature>
<feature type="transmembrane region" description="Helical" evidence="1">
    <location>
        <begin position="41"/>
        <end position="64"/>
    </location>
</feature>
<feature type="transmembrane region" description="Helical" evidence="1">
    <location>
        <begin position="344"/>
        <end position="363"/>
    </location>
</feature>
<sequence>MRKKIDLLASFGIYGIGLLSFLIIEIVIIKKYNVTSIANWAFYKSTIILIGSFTLLGYDQVLLRDPKLIRIHFKKFFLRALVVSLCSTLIIFFIKDYSWENAFLIFLGIVLYGLMNYNTAASRANNNLWKSQFSKNFWKFFILLLLLSNFVQDIFIYFIIAFSITVVFVFFFKGYISKNNKTLTNDISVNEAEGLSRAFLITSVTLLLAIYGEQFLINLCGDEIASAHLFKYFAVITPIALSLNGFLGFYLGPKIIRESNSKSHKSYKQLFHKVFLFSIVNTLFSSIIGVLFLKYYLDIEIQDFDFSLILILSGVSFIRGIYVTNSVYVGLYANKSELLGIARYFGIFTALYLIAVVVALFLFSGIFTAQIISVLSLINWISRFVISNIYIKRILNKKAVV</sequence>
<feature type="transmembrane region" description="Helical" evidence="1">
    <location>
        <begin position="156"/>
        <end position="176"/>
    </location>
</feature>
<keyword evidence="1" id="KW-1133">Transmembrane helix</keyword>
<evidence type="ECO:0000256" key="1">
    <source>
        <dbReference type="SAM" id="Phobius"/>
    </source>
</evidence>
<feature type="transmembrane region" description="Helical" evidence="1">
    <location>
        <begin position="229"/>
        <end position="253"/>
    </location>
</feature>
<feature type="transmembrane region" description="Helical" evidence="1">
    <location>
        <begin position="133"/>
        <end position="150"/>
    </location>
</feature>
<feature type="transmembrane region" description="Helical" evidence="1">
    <location>
        <begin position="309"/>
        <end position="332"/>
    </location>
</feature>
<dbReference type="EMBL" id="FZNY01000002">
    <property type="protein sequence ID" value="SNR72066.1"/>
    <property type="molecule type" value="Genomic_DNA"/>
</dbReference>
<feature type="transmembrane region" description="Helical" evidence="1">
    <location>
        <begin position="197"/>
        <end position="217"/>
    </location>
</feature>
<feature type="transmembrane region" description="Helical" evidence="1">
    <location>
        <begin position="7"/>
        <end position="29"/>
    </location>
</feature>
<evidence type="ECO:0000313" key="3">
    <source>
        <dbReference type="Proteomes" id="UP000198379"/>
    </source>
</evidence>
<feature type="transmembrane region" description="Helical" evidence="1">
    <location>
        <begin position="76"/>
        <end position="95"/>
    </location>
</feature>
<name>A0A238YLD2_9FLAO</name>
<feature type="transmembrane region" description="Helical" evidence="1">
    <location>
        <begin position="101"/>
        <end position="121"/>
    </location>
</feature>
<keyword evidence="1" id="KW-0812">Transmembrane</keyword>
<dbReference type="Proteomes" id="UP000198379">
    <property type="component" value="Unassembled WGS sequence"/>
</dbReference>
<proteinExistence type="predicted"/>
<dbReference type="RefSeq" id="WP_089370958.1">
    <property type="nucleotide sequence ID" value="NZ_BMEP01000001.1"/>
</dbReference>
<reference evidence="2 3" key="1">
    <citation type="submission" date="2017-06" db="EMBL/GenBank/DDBJ databases">
        <authorList>
            <person name="Kim H.J."/>
            <person name="Triplett B.A."/>
        </authorList>
    </citation>
    <scope>NUCLEOTIDE SEQUENCE [LARGE SCALE GENOMIC DNA]</scope>
    <source>
        <strain evidence="2 3">DSM 25597</strain>
    </source>
</reference>
<feature type="transmembrane region" description="Helical" evidence="1">
    <location>
        <begin position="369"/>
        <end position="391"/>
    </location>
</feature>